<evidence type="ECO:0000313" key="6">
    <source>
        <dbReference type="Proteomes" id="UP001472074"/>
    </source>
</evidence>
<dbReference type="PROSITE" id="PS00786">
    <property type="entry name" value="5_NUCLEOTIDASE_2"/>
    <property type="match status" value="1"/>
</dbReference>
<name>A0ABZ2ZIZ3_9BACI</name>
<organism evidence="5 6">
    <name type="scientific">Cytobacillus pseudoceanisediminis</name>
    <dbReference type="NCBI Taxonomy" id="3051614"/>
    <lineage>
        <taxon>Bacteria</taxon>
        <taxon>Bacillati</taxon>
        <taxon>Bacillota</taxon>
        <taxon>Bacilli</taxon>
        <taxon>Bacillales</taxon>
        <taxon>Bacillaceae</taxon>
        <taxon>Cytobacillus</taxon>
    </lineage>
</organism>
<dbReference type="PANTHER" id="PTHR11575:SF24">
    <property type="entry name" value="5'-NUCLEOTIDASE"/>
    <property type="match status" value="1"/>
</dbReference>
<comment type="similarity">
    <text evidence="2">Belongs to the 5'-nucleotidase family.</text>
</comment>
<reference evidence="5 6" key="1">
    <citation type="submission" date="2024-04" db="EMBL/GenBank/DDBJ databases">
        <title>Screening of coral probiotics and analysis of their probiotic properties.</title>
        <authorList>
            <person name="Wang S."/>
        </authorList>
    </citation>
    <scope>NUCLEOTIDE SEQUENCE [LARGE SCALE GENOMIC DNA]</scope>
    <source>
        <strain evidence="5 6">GXU-Z9</strain>
    </source>
</reference>
<evidence type="ECO:0000256" key="1">
    <source>
        <dbReference type="ARBA" id="ARBA00022729"/>
    </source>
</evidence>
<proteinExistence type="inferred from homology"/>
<dbReference type="InterPro" id="IPR036907">
    <property type="entry name" value="5'-Nucleotdase_C_sf"/>
</dbReference>
<dbReference type="Proteomes" id="UP001472074">
    <property type="component" value="Chromosome"/>
</dbReference>
<dbReference type="InterPro" id="IPR004843">
    <property type="entry name" value="Calcineurin-like_PHP"/>
</dbReference>
<dbReference type="InterPro" id="IPR006146">
    <property type="entry name" value="5'-Nucleotdase_CS"/>
</dbReference>
<sequence length="545" mass="59952">MMRVLFTLILFSFLGMPLFSGQPAEKEQGNQQGLSEEYHGHVEERTEAPYKQIQLLGINDFHGQLNVTRQVNGRPAGRADYLAAYLRQRASENKNTLLLHAGDMIGASPPVSALLRDEPTIEFLNKMGFDIGTIGNHEFDRGSDELLRLLSGSSPSAAKVYSGSHFPWIAANVISQKSGKPFLPPYKIVNVSGIPIGFIGVITKETSAITAPNSVKDLIFTDEAEAINKYARELKKQGVRAIVVLAHVPGKSEPNGEHARGPLIELAHQADDEVDIIFGGHSHAYLNSVVDGKLLVQAYSYGTAFSDVDIEIDPQTKDIVRKHAEIVNVFQENIQPASDITRMIESYERKVEPSVNRYIGTAAIPITAEQNRSGESALGNLIADSQRAVMNTDFAFINPGGIRANIDAGRVTWGNLYVVLPFSNHLVKMNLTGSQIRDVLNQQWQPNSTRILQISGFSYSWYDSQPSGEKVKDIYLPDGTKLDSDKIYSVTVNTYLADGGDNFTVFRKGTNRVTGPSDIDALVDYIQNSAQPFSSAIEGRIKRID</sequence>
<feature type="domain" description="5'-Nucleotidase C-terminal" evidence="4">
    <location>
        <begin position="359"/>
        <end position="507"/>
    </location>
</feature>
<feature type="signal peptide" evidence="2">
    <location>
        <begin position="1"/>
        <end position="20"/>
    </location>
</feature>
<keyword evidence="1 2" id="KW-0732">Signal</keyword>
<dbReference type="Pfam" id="PF00149">
    <property type="entry name" value="Metallophos"/>
    <property type="match status" value="1"/>
</dbReference>
<keyword evidence="6" id="KW-1185">Reference proteome</keyword>
<evidence type="ECO:0000313" key="5">
    <source>
        <dbReference type="EMBL" id="WZP08053.1"/>
    </source>
</evidence>
<dbReference type="InterPro" id="IPR029052">
    <property type="entry name" value="Metallo-depent_PP-like"/>
</dbReference>
<protein>
    <submittedName>
        <fullName evidence="5">5'-nucleotidase C-terminal domain-containing protein</fullName>
    </submittedName>
</protein>
<dbReference type="EMBL" id="CP151651">
    <property type="protein sequence ID" value="WZP08053.1"/>
    <property type="molecule type" value="Genomic_DNA"/>
</dbReference>
<dbReference type="PRINTS" id="PR01607">
    <property type="entry name" value="APYRASEFAMLY"/>
</dbReference>
<dbReference type="Pfam" id="PF02872">
    <property type="entry name" value="5_nucleotid_C"/>
    <property type="match status" value="1"/>
</dbReference>
<dbReference type="PANTHER" id="PTHR11575">
    <property type="entry name" value="5'-NUCLEOTIDASE-RELATED"/>
    <property type="match status" value="1"/>
</dbReference>
<evidence type="ECO:0000259" key="3">
    <source>
        <dbReference type="Pfam" id="PF00149"/>
    </source>
</evidence>
<dbReference type="Gene3D" id="3.60.21.10">
    <property type="match status" value="1"/>
</dbReference>
<feature type="domain" description="Calcineurin-like phosphoesterase" evidence="3">
    <location>
        <begin position="55"/>
        <end position="285"/>
    </location>
</feature>
<accession>A0ABZ2ZIZ3</accession>
<evidence type="ECO:0000256" key="2">
    <source>
        <dbReference type="RuleBase" id="RU362119"/>
    </source>
</evidence>
<keyword evidence="2" id="KW-0547">Nucleotide-binding</keyword>
<dbReference type="InterPro" id="IPR008334">
    <property type="entry name" value="5'-Nucleotdase_C"/>
</dbReference>
<feature type="chain" id="PRO_5045012559" evidence="2">
    <location>
        <begin position="21"/>
        <end position="545"/>
    </location>
</feature>
<evidence type="ECO:0000259" key="4">
    <source>
        <dbReference type="Pfam" id="PF02872"/>
    </source>
</evidence>
<dbReference type="Gene3D" id="3.90.780.10">
    <property type="entry name" value="5'-Nucleotidase, C-terminal domain"/>
    <property type="match status" value="1"/>
</dbReference>
<dbReference type="InterPro" id="IPR006179">
    <property type="entry name" value="5_nucleotidase/apyrase"/>
</dbReference>
<keyword evidence="2" id="KW-0378">Hydrolase</keyword>
<dbReference type="SUPFAM" id="SSF56300">
    <property type="entry name" value="Metallo-dependent phosphatases"/>
    <property type="match status" value="1"/>
</dbReference>
<gene>
    <name evidence="5" type="ORF">AADC60_02615</name>
</gene>
<dbReference type="SUPFAM" id="SSF55816">
    <property type="entry name" value="5'-nucleotidase (syn. UDP-sugar hydrolase), C-terminal domain"/>
    <property type="match status" value="1"/>
</dbReference>